<gene>
    <name evidence="1" type="ORF">STRIP9103_02298</name>
</gene>
<reference evidence="1 2" key="1">
    <citation type="submission" date="2012-11" db="EMBL/GenBank/DDBJ databases">
        <authorList>
            <person name="Huguet-Tapia J.C."/>
            <person name="Durkin A.S."/>
            <person name="Pettis G.S."/>
            <person name="Badger J.H."/>
        </authorList>
    </citation>
    <scope>NUCLEOTIDE SEQUENCE [LARGE SCALE GENOMIC DNA]</scope>
    <source>
        <strain evidence="1 2">91-03</strain>
    </source>
</reference>
<evidence type="ECO:0000313" key="1">
    <source>
        <dbReference type="EMBL" id="EKX61481.1"/>
    </source>
</evidence>
<keyword evidence="2" id="KW-1185">Reference proteome</keyword>
<protein>
    <recommendedName>
        <fullName evidence="3">TnsA endonuclease N-terminal domain-containing protein</fullName>
    </recommendedName>
</protein>
<sequence length="231" mass="26099">MGGDGVERRVPLARVAGVRFEDGRPVREFPSYRGQRNYPGLYWSATGGTHVGYESWLERDHAMALDFDPTVTALVSQPLWLFWENERGKSVSHAPDYFVRHADGSVLLVDSRPENRRPARDLAKFAATERACAEIGWNYALWGELDPVESANLRWLAGYRNPRCFNAEVAARLREFFAAPGLLMEGAEEAGDPIAVLPVLFHLMWRQELLCDLSVLLGDRTVVRLAQVDER</sequence>
<dbReference type="InterPro" id="IPR048000">
    <property type="entry name" value="TnsA-like"/>
</dbReference>
<evidence type="ECO:0000313" key="2">
    <source>
        <dbReference type="Proteomes" id="UP000010411"/>
    </source>
</evidence>
<evidence type="ECO:0008006" key="3">
    <source>
        <dbReference type="Google" id="ProtNLM"/>
    </source>
</evidence>
<organism evidence="1 2">
    <name type="scientific">Streptomyces ipomoeae 91-03</name>
    <dbReference type="NCBI Taxonomy" id="698759"/>
    <lineage>
        <taxon>Bacteria</taxon>
        <taxon>Bacillati</taxon>
        <taxon>Actinomycetota</taxon>
        <taxon>Actinomycetes</taxon>
        <taxon>Kitasatosporales</taxon>
        <taxon>Streptomycetaceae</taxon>
        <taxon>Streptomyces</taxon>
    </lineage>
</organism>
<accession>L1KL00</accession>
<dbReference type="RefSeq" id="WP_009335703.1">
    <property type="nucleotide sequence ID" value="NZ_AEJC01000592.1"/>
</dbReference>
<proteinExistence type="predicted"/>
<comment type="caution">
    <text evidence="1">The sequence shown here is derived from an EMBL/GenBank/DDBJ whole genome shotgun (WGS) entry which is preliminary data.</text>
</comment>
<dbReference type="PATRIC" id="fig|698759.3.peg.7796"/>
<dbReference type="AlphaFoldDB" id="L1KL00"/>
<dbReference type="Proteomes" id="UP000010411">
    <property type="component" value="Unassembled WGS sequence"/>
</dbReference>
<dbReference type="NCBIfam" id="NF033179">
    <property type="entry name" value="TnsA_like_Actin"/>
    <property type="match status" value="1"/>
</dbReference>
<dbReference type="EMBL" id="AEJC01000592">
    <property type="protein sequence ID" value="EKX61481.1"/>
    <property type="molecule type" value="Genomic_DNA"/>
</dbReference>
<dbReference type="OrthoDB" id="3403133at2"/>
<name>L1KL00_9ACTN</name>